<keyword evidence="3 10" id="KW-0328">Glycosyltransferase</keyword>
<feature type="domain" description="Glycosyl transferase family 28 C-terminal" evidence="13">
    <location>
        <begin position="189"/>
        <end position="346"/>
    </location>
</feature>
<evidence type="ECO:0000256" key="6">
    <source>
        <dbReference type="ARBA" id="ARBA00022984"/>
    </source>
</evidence>
<evidence type="ECO:0000256" key="10">
    <source>
        <dbReference type="HAMAP-Rule" id="MF_00033"/>
    </source>
</evidence>
<dbReference type="Gene3D" id="3.40.50.2000">
    <property type="entry name" value="Glycogen Phosphorylase B"/>
    <property type="match status" value="2"/>
</dbReference>
<sequence>MSRYLFAGGGTAGHVNPLLAVADRLTERDPDAEVLVLGTAEGLESRLVPMRGYELLTIPRLPFPRKPNAAALRFPGAFARAVRRTEQIIRDRDVDVVLGVGGYAAAPAYIAARRTGTPIVVHEQNAKPGLANRLAAFLTEHVGVTFSNTRLRHGRVVGMPLRREVESLDRRAARAEGLAEFGLDPDRPVLLVTGGSSGARSINRTVNRSAAAIVGAGWQVLHVVGAKSDIGPSDLDGYHVLPYCDRMDLAYAASDFVVSRSGAGMVCELTAVGLPSVLVPYPVGNGEQRHNAKDVVDAGGAVLVADEEFDQDWVTFQLLTLLQDRARIASMAVRAGSVGHRDGADRMTDLVLDAARNATTDAARNATTDAAPRDTTDAAPRDTTDAAPRDTTDAAPRDTTDAAPRDTTDAAPRDTTDAARDADGRATTGSTTEEP</sequence>
<dbReference type="Pfam" id="PF04101">
    <property type="entry name" value="Glyco_tran_28_C"/>
    <property type="match status" value="1"/>
</dbReference>
<keyword evidence="5 10" id="KW-0133">Cell shape</keyword>
<dbReference type="PANTHER" id="PTHR21015">
    <property type="entry name" value="UDP-N-ACETYLGLUCOSAMINE--N-ACETYLMURAMYL-(PENTAPEPTIDE) PYROPHOSPHORYL-UNDECAPRENOL N-ACETYLGLUCOSAMINE TRANSFERASE 1"/>
    <property type="match status" value="1"/>
</dbReference>
<feature type="binding site" evidence="10">
    <location>
        <position position="162"/>
    </location>
    <ligand>
        <name>UDP-N-acetyl-alpha-D-glucosamine</name>
        <dbReference type="ChEBI" id="CHEBI:57705"/>
    </ligand>
</feature>
<evidence type="ECO:0000256" key="9">
    <source>
        <dbReference type="ARBA" id="ARBA00023316"/>
    </source>
</evidence>
<comment type="catalytic activity">
    <reaction evidence="10">
        <text>di-trans,octa-cis-undecaprenyl diphospho-N-acetyl-alpha-D-muramoyl-L-alanyl-D-glutamyl-meso-2,6-diaminopimeloyl-D-alanyl-D-alanine + UDP-N-acetyl-alpha-D-glucosamine = di-trans,octa-cis-undecaprenyl diphospho-[N-acetyl-alpha-D-glucosaminyl-(1-&gt;4)]-N-acetyl-alpha-D-muramoyl-L-alanyl-D-glutamyl-meso-2,6-diaminopimeloyl-D-alanyl-D-alanine + UDP + H(+)</text>
        <dbReference type="Rhea" id="RHEA:31227"/>
        <dbReference type="ChEBI" id="CHEBI:15378"/>
        <dbReference type="ChEBI" id="CHEBI:57705"/>
        <dbReference type="ChEBI" id="CHEBI:58223"/>
        <dbReference type="ChEBI" id="CHEBI:61387"/>
        <dbReference type="ChEBI" id="CHEBI:61388"/>
        <dbReference type="EC" id="2.4.1.227"/>
    </reaction>
</comment>
<feature type="compositionally biased region" description="Low complexity" evidence="11">
    <location>
        <begin position="361"/>
        <end position="370"/>
    </location>
</feature>
<feature type="compositionally biased region" description="Basic and acidic residues" evidence="11">
    <location>
        <begin position="371"/>
        <end position="424"/>
    </location>
</feature>
<evidence type="ECO:0000256" key="5">
    <source>
        <dbReference type="ARBA" id="ARBA00022960"/>
    </source>
</evidence>
<keyword evidence="9 10" id="KW-0961">Cell wall biogenesis/degradation</keyword>
<keyword evidence="7 10" id="KW-0472">Membrane</keyword>
<dbReference type="PANTHER" id="PTHR21015:SF22">
    <property type="entry name" value="GLYCOSYLTRANSFERASE"/>
    <property type="match status" value="1"/>
</dbReference>
<evidence type="ECO:0000313" key="15">
    <source>
        <dbReference type="Proteomes" id="UP000746584"/>
    </source>
</evidence>
<dbReference type="Proteomes" id="UP000746584">
    <property type="component" value="Unassembled WGS sequence"/>
</dbReference>
<evidence type="ECO:0000259" key="12">
    <source>
        <dbReference type="Pfam" id="PF03033"/>
    </source>
</evidence>
<keyword evidence="2 10" id="KW-0132">Cell division</keyword>
<dbReference type="Pfam" id="PF03033">
    <property type="entry name" value="Glyco_transf_28"/>
    <property type="match status" value="1"/>
</dbReference>
<name>A0ABS2RQC2_9MICO</name>
<dbReference type="SUPFAM" id="SSF53756">
    <property type="entry name" value="UDP-Glycosyltransferase/glycogen phosphorylase"/>
    <property type="match status" value="1"/>
</dbReference>
<keyword evidence="8 10" id="KW-0131">Cell cycle</keyword>
<evidence type="ECO:0000256" key="11">
    <source>
        <dbReference type="SAM" id="MobiDB-lite"/>
    </source>
</evidence>
<evidence type="ECO:0000256" key="1">
    <source>
        <dbReference type="ARBA" id="ARBA00022475"/>
    </source>
</evidence>
<keyword evidence="6 10" id="KW-0573">Peptidoglycan synthesis</keyword>
<dbReference type="NCBIfam" id="TIGR01133">
    <property type="entry name" value="murG"/>
    <property type="match status" value="1"/>
</dbReference>
<keyword evidence="1 10" id="KW-1003">Cell membrane</keyword>
<keyword evidence="15" id="KW-1185">Reference proteome</keyword>
<comment type="subcellular location">
    <subcellularLocation>
        <location evidence="10">Cell membrane</location>
        <topology evidence="10">Peripheral membrane protein</topology>
        <orientation evidence="10">Cytoplasmic side</orientation>
    </subcellularLocation>
</comment>
<comment type="pathway">
    <text evidence="10">Cell wall biogenesis; peptidoglycan biosynthesis.</text>
</comment>
<evidence type="ECO:0000256" key="8">
    <source>
        <dbReference type="ARBA" id="ARBA00023306"/>
    </source>
</evidence>
<feature type="domain" description="Glycosyltransferase family 28 N-terminal" evidence="12">
    <location>
        <begin position="5"/>
        <end position="141"/>
    </location>
</feature>
<dbReference type="EMBL" id="JAFBCG010000001">
    <property type="protein sequence ID" value="MBM7801210.1"/>
    <property type="molecule type" value="Genomic_DNA"/>
</dbReference>
<evidence type="ECO:0000259" key="13">
    <source>
        <dbReference type="Pfam" id="PF04101"/>
    </source>
</evidence>
<protein>
    <recommendedName>
        <fullName evidence="10">UDP-N-acetylglucosamine--N-acetylmuramyl-(pentapeptide) pyrophosphoryl-undecaprenol N-acetylglucosamine transferase</fullName>
        <ecNumber evidence="10">2.4.1.227</ecNumber>
    </recommendedName>
    <alternativeName>
        <fullName evidence="10">Undecaprenyl-PP-MurNAc-pentapeptide-UDPGlcNAc GlcNAc transferase</fullName>
    </alternativeName>
</protein>
<comment type="function">
    <text evidence="10">Cell wall formation. Catalyzes the transfer of a GlcNAc subunit on undecaprenyl-pyrophosphoryl-MurNAc-pentapeptide (lipid intermediate I) to form undecaprenyl-pyrophosphoryl-MurNAc-(pentapeptide)GlcNAc (lipid intermediate II).</text>
</comment>
<comment type="caution">
    <text evidence="10">Lacks conserved residue(s) required for the propagation of feature annotation.</text>
</comment>
<evidence type="ECO:0000256" key="3">
    <source>
        <dbReference type="ARBA" id="ARBA00022676"/>
    </source>
</evidence>
<accession>A0ABS2RQC2</accession>
<evidence type="ECO:0000256" key="7">
    <source>
        <dbReference type="ARBA" id="ARBA00023136"/>
    </source>
</evidence>
<dbReference type="InterPro" id="IPR007235">
    <property type="entry name" value="Glyco_trans_28_C"/>
</dbReference>
<evidence type="ECO:0000256" key="4">
    <source>
        <dbReference type="ARBA" id="ARBA00022679"/>
    </source>
</evidence>
<evidence type="ECO:0000313" key="14">
    <source>
        <dbReference type="EMBL" id="MBM7801210.1"/>
    </source>
</evidence>
<organism evidence="14 15">
    <name type="scientific">Curtobacterium luteum</name>
    <dbReference type="NCBI Taxonomy" id="33881"/>
    <lineage>
        <taxon>Bacteria</taxon>
        <taxon>Bacillati</taxon>
        <taxon>Actinomycetota</taxon>
        <taxon>Actinomycetes</taxon>
        <taxon>Micrococcales</taxon>
        <taxon>Microbacteriaceae</taxon>
        <taxon>Curtobacterium</taxon>
    </lineage>
</organism>
<feature type="binding site" evidence="10">
    <location>
        <position position="288"/>
    </location>
    <ligand>
        <name>UDP-N-acetyl-alpha-D-glucosamine</name>
        <dbReference type="ChEBI" id="CHEBI:57705"/>
    </ligand>
</feature>
<evidence type="ECO:0000256" key="2">
    <source>
        <dbReference type="ARBA" id="ARBA00022618"/>
    </source>
</evidence>
<feature type="binding site" evidence="10">
    <location>
        <position position="125"/>
    </location>
    <ligand>
        <name>UDP-N-acetyl-alpha-D-glucosamine</name>
        <dbReference type="ChEBI" id="CHEBI:57705"/>
    </ligand>
</feature>
<feature type="binding site" evidence="10">
    <location>
        <position position="196"/>
    </location>
    <ligand>
        <name>UDP-N-acetyl-alpha-D-glucosamine</name>
        <dbReference type="ChEBI" id="CHEBI:57705"/>
    </ligand>
</feature>
<dbReference type="HAMAP" id="MF_00033">
    <property type="entry name" value="MurG"/>
    <property type="match status" value="1"/>
</dbReference>
<dbReference type="InterPro" id="IPR006009">
    <property type="entry name" value="GlcNAc_MurG"/>
</dbReference>
<gene>
    <name evidence="10" type="primary">murG</name>
    <name evidence="14" type="ORF">JOE58_000461</name>
</gene>
<dbReference type="GO" id="GO:0016757">
    <property type="term" value="F:glycosyltransferase activity"/>
    <property type="evidence" value="ECO:0007669"/>
    <property type="project" value="UniProtKB-KW"/>
</dbReference>
<keyword evidence="4 10" id="KW-0808">Transferase</keyword>
<comment type="similarity">
    <text evidence="10">Belongs to the glycosyltransferase 28 family. MurG subfamily.</text>
</comment>
<reference evidence="14 15" key="1">
    <citation type="submission" date="2021-01" db="EMBL/GenBank/DDBJ databases">
        <title>Sequencing the genomes of 1000 actinobacteria strains.</title>
        <authorList>
            <person name="Klenk H.-P."/>
        </authorList>
    </citation>
    <scope>NUCLEOTIDE SEQUENCE [LARGE SCALE GENOMIC DNA]</scope>
    <source>
        <strain evidence="14 15">DSM 20542</strain>
    </source>
</reference>
<dbReference type="EC" id="2.4.1.227" evidence="10"/>
<dbReference type="InterPro" id="IPR004276">
    <property type="entry name" value="GlycoTrans_28_N"/>
</dbReference>
<dbReference type="CDD" id="cd03785">
    <property type="entry name" value="GT28_MurG"/>
    <property type="match status" value="1"/>
</dbReference>
<feature type="region of interest" description="Disordered" evidence="11">
    <location>
        <begin position="361"/>
        <end position="435"/>
    </location>
</feature>
<comment type="caution">
    <text evidence="14">The sequence shown here is derived from an EMBL/GenBank/DDBJ whole genome shotgun (WGS) entry which is preliminary data.</text>
</comment>
<proteinExistence type="inferred from homology"/>
<feature type="binding site" evidence="10">
    <location>
        <begin position="11"/>
        <end position="13"/>
    </location>
    <ligand>
        <name>UDP-N-acetyl-alpha-D-glucosamine</name>
        <dbReference type="ChEBI" id="CHEBI:57705"/>
    </ligand>
</feature>